<evidence type="ECO:0000313" key="9">
    <source>
        <dbReference type="Proteomes" id="UP001500630"/>
    </source>
</evidence>
<feature type="compositionally biased region" description="Basic and acidic residues" evidence="6">
    <location>
        <begin position="85"/>
        <end position="95"/>
    </location>
</feature>
<dbReference type="PANTHER" id="PTHR42711:SF17">
    <property type="entry name" value="ABC TRANSPORTER ATP-BINDING PROTEIN"/>
    <property type="match status" value="1"/>
</dbReference>
<dbReference type="SUPFAM" id="SSF52540">
    <property type="entry name" value="P-loop containing nucleoside triphosphate hydrolases"/>
    <property type="match status" value="1"/>
</dbReference>
<dbReference type="Pfam" id="PF00005">
    <property type="entry name" value="ABC_tran"/>
    <property type="match status" value="1"/>
</dbReference>
<feature type="region of interest" description="Disordered" evidence="6">
    <location>
        <begin position="85"/>
        <end position="113"/>
    </location>
</feature>
<evidence type="ECO:0000256" key="5">
    <source>
        <dbReference type="ARBA" id="ARBA00023251"/>
    </source>
</evidence>
<evidence type="ECO:0000313" key="8">
    <source>
        <dbReference type="EMBL" id="GAA3554012.1"/>
    </source>
</evidence>
<keyword evidence="5" id="KW-0046">Antibiotic resistance</keyword>
<feature type="region of interest" description="Disordered" evidence="6">
    <location>
        <begin position="138"/>
        <end position="204"/>
    </location>
</feature>
<reference evidence="9" key="1">
    <citation type="journal article" date="2019" name="Int. J. Syst. Evol. Microbiol.">
        <title>The Global Catalogue of Microorganisms (GCM) 10K type strain sequencing project: providing services to taxonomists for standard genome sequencing and annotation.</title>
        <authorList>
            <consortium name="The Broad Institute Genomics Platform"/>
            <consortium name="The Broad Institute Genome Sequencing Center for Infectious Disease"/>
            <person name="Wu L."/>
            <person name="Ma J."/>
        </authorList>
    </citation>
    <scope>NUCLEOTIDE SEQUENCE [LARGE SCALE GENOMIC DNA]</scope>
    <source>
        <strain evidence="9">JCM 17326</strain>
    </source>
</reference>
<accession>A0ABP6WN05</accession>
<gene>
    <name evidence="8" type="ORF">GCM10022419_037980</name>
</gene>
<evidence type="ECO:0000256" key="1">
    <source>
        <dbReference type="ARBA" id="ARBA00004202"/>
    </source>
</evidence>
<feature type="compositionally biased region" description="Acidic residues" evidence="6">
    <location>
        <begin position="195"/>
        <end position="204"/>
    </location>
</feature>
<keyword evidence="9" id="KW-1185">Reference proteome</keyword>
<keyword evidence="2" id="KW-0813">Transport</keyword>
<feature type="domain" description="ABC transporter" evidence="7">
    <location>
        <begin position="1"/>
        <end position="203"/>
    </location>
</feature>
<dbReference type="InterPro" id="IPR003439">
    <property type="entry name" value="ABC_transporter-like_ATP-bd"/>
</dbReference>
<dbReference type="EMBL" id="BAABDQ010000007">
    <property type="protein sequence ID" value="GAA3554012.1"/>
    <property type="molecule type" value="Genomic_DNA"/>
</dbReference>
<dbReference type="Gene3D" id="3.40.50.300">
    <property type="entry name" value="P-loop containing nucleotide triphosphate hydrolases"/>
    <property type="match status" value="1"/>
</dbReference>
<comment type="caution">
    <text evidence="8">The sequence shown here is derived from an EMBL/GenBank/DDBJ whole genome shotgun (WGS) entry which is preliminary data.</text>
</comment>
<organism evidence="8 9">
    <name type="scientific">Nonomuraea rosea</name>
    <dbReference type="NCBI Taxonomy" id="638574"/>
    <lineage>
        <taxon>Bacteria</taxon>
        <taxon>Bacillati</taxon>
        <taxon>Actinomycetota</taxon>
        <taxon>Actinomycetes</taxon>
        <taxon>Streptosporangiales</taxon>
        <taxon>Streptosporangiaceae</taxon>
        <taxon>Nonomuraea</taxon>
    </lineage>
</organism>
<evidence type="ECO:0000256" key="6">
    <source>
        <dbReference type="SAM" id="MobiDB-lite"/>
    </source>
</evidence>
<dbReference type="InterPro" id="IPR050763">
    <property type="entry name" value="ABC_transporter_ATP-binding"/>
</dbReference>
<evidence type="ECO:0000259" key="7">
    <source>
        <dbReference type="PROSITE" id="PS50893"/>
    </source>
</evidence>
<dbReference type="InterPro" id="IPR017871">
    <property type="entry name" value="ABC_transporter-like_CS"/>
</dbReference>
<dbReference type="InterPro" id="IPR027417">
    <property type="entry name" value="P-loop_NTPase"/>
</dbReference>
<evidence type="ECO:0000256" key="2">
    <source>
        <dbReference type="ARBA" id="ARBA00022448"/>
    </source>
</evidence>
<dbReference type="PROSITE" id="PS50893">
    <property type="entry name" value="ABC_TRANSPORTER_2"/>
    <property type="match status" value="1"/>
</dbReference>
<proteinExistence type="predicted"/>
<protein>
    <recommendedName>
        <fullName evidence="7">ABC transporter domain-containing protein</fullName>
    </recommendedName>
</protein>
<keyword evidence="3" id="KW-0547">Nucleotide-binding</keyword>
<name>A0ABP6WN05_9ACTN</name>
<dbReference type="Proteomes" id="UP001500630">
    <property type="component" value="Unassembled WGS sequence"/>
</dbReference>
<evidence type="ECO:0000256" key="4">
    <source>
        <dbReference type="ARBA" id="ARBA00022840"/>
    </source>
</evidence>
<dbReference type="PROSITE" id="PS00211">
    <property type="entry name" value="ABC_TRANSPORTER_1"/>
    <property type="match status" value="1"/>
</dbReference>
<sequence length="204" mass="22178">MKGISFEVAEGEIFAPLGRNGAGKTTAIEVLAGFQRADGGTVRVLGLDPYTDRAAVRRRTGIMPQEAGFFADLTVAQTIGTWRDFTDGPRPRDEAIGLDGLDGRAGTKVRQLSGGEKRRLDLALALLGRPDALFLDLPKRARPEDRAPARSPRLEDRTPAGRTRLEDPAPDRNARLDASAPDWSARQERPAGAPDEPDRDADWL</sequence>
<keyword evidence="4" id="KW-0067">ATP-binding</keyword>
<evidence type="ECO:0000256" key="3">
    <source>
        <dbReference type="ARBA" id="ARBA00022741"/>
    </source>
</evidence>
<comment type="subcellular location">
    <subcellularLocation>
        <location evidence="1">Cell membrane</location>
        <topology evidence="1">Peripheral membrane protein</topology>
    </subcellularLocation>
</comment>
<feature type="compositionally biased region" description="Basic and acidic residues" evidence="6">
    <location>
        <begin position="138"/>
        <end position="175"/>
    </location>
</feature>
<dbReference type="PANTHER" id="PTHR42711">
    <property type="entry name" value="ABC TRANSPORTER ATP-BINDING PROTEIN"/>
    <property type="match status" value="1"/>
</dbReference>